<dbReference type="OrthoDB" id="8116725at2"/>
<dbReference type="Proteomes" id="UP000196655">
    <property type="component" value="Unassembled WGS sequence"/>
</dbReference>
<name>A0A211ZIP1_9PROT</name>
<organism evidence="2 3">
    <name type="scientific">Inquilinus limosus</name>
    <dbReference type="NCBI Taxonomy" id="171674"/>
    <lineage>
        <taxon>Bacteria</taxon>
        <taxon>Pseudomonadati</taxon>
        <taxon>Pseudomonadota</taxon>
        <taxon>Alphaproteobacteria</taxon>
        <taxon>Rhodospirillales</taxon>
        <taxon>Rhodospirillaceae</taxon>
        <taxon>Inquilinus</taxon>
    </lineage>
</organism>
<dbReference type="Pfam" id="PF06568">
    <property type="entry name" value="YjiS-like"/>
    <property type="match status" value="1"/>
</dbReference>
<accession>A0A211ZIP1</accession>
<protein>
    <recommendedName>
        <fullName evidence="1">YjiS-like domain-containing protein</fullName>
    </recommendedName>
</protein>
<reference evidence="3" key="1">
    <citation type="submission" date="2017-05" db="EMBL/GenBank/DDBJ databases">
        <authorList>
            <person name="Macchi M."/>
            <person name="Festa S."/>
            <person name="Coppotelli B.M."/>
            <person name="Morelli I.S."/>
        </authorList>
    </citation>
    <scope>NUCLEOTIDE SEQUENCE [LARGE SCALE GENOMIC DNA]</scope>
    <source>
        <strain evidence="3">I</strain>
    </source>
</reference>
<dbReference type="InterPro" id="IPR009506">
    <property type="entry name" value="YjiS-like"/>
</dbReference>
<evidence type="ECO:0000313" key="2">
    <source>
        <dbReference type="EMBL" id="OWJ65155.1"/>
    </source>
</evidence>
<feature type="domain" description="YjiS-like" evidence="1">
    <location>
        <begin position="91"/>
        <end position="114"/>
    </location>
</feature>
<dbReference type="AlphaFoldDB" id="A0A211ZIP1"/>
<evidence type="ECO:0000313" key="3">
    <source>
        <dbReference type="Proteomes" id="UP000196655"/>
    </source>
</evidence>
<comment type="caution">
    <text evidence="2">The sequence shown here is derived from an EMBL/GenBank/DDBJ whole genome shotgun (WGS) entry which is preliminary data.</text>
</comment>
<keyword evidence="3" id="KW-1185">Reference proteome</keyword>
<dbReference type="EMBL" id="NHON01000042">
    <property type="protein sequence ID" value="OWJ65155.1"/>
    <property type="molecule type" value="Genomic_DNA"/>
</dbReference>
<proteinExistence type="predicted"/>
<gene>
    <name evidence="2" type="ORF">BWR60_20935</name>
</gene>
<sequence length="154" mass="17098">MLLCTNSILRCTNKRAFYQCGIAILVIPPSTTISETSPGSCVPPARHGTPWRMLQRNNLHQQEAETRDTIMGYQLLATLIRGFFRIRGGIDRSMTYHELMELTDRQLEDIGLTRNLIETVLVQGDEDVAAMLPEGAVRASLQRAANTNRLAGAA</sequence>
<evidence type="ECO:0000259" key="1">
    <source>
        <dbReference type="Pfam" id="PF06568"/>
    </source>
</evidence>